<dbReference type="Proteomes" id="UP000260793">
    <property type="component" value="Unassembled WGS sequence"/>
</dbReference>
<keyword evidence="2" id="KW-0812">Transmembrane</keyword>
<keyword evidence="2" id="KW-1133">Transmembrane helix</keyword>
<feature type="compositionally biased region" description="Polar residues" evidence="1">
    <location>
        <begin position="56"/>
        <end position="110"/>
    </location>
</feature>
<protein>
    <submittedName>
        <fullName evidence="3">Uncharacterized protein</fullName>
    </submittedName>
</protein>
<evidence type="ECO:0000256" key="1">
    <source>
        <dbReference type="SAM" id="MobiDB-lite"/>
    </source>
</evidence>
<evidence type="ECO:0000313" key="3">
    <source>
        <dbReference type="EMBL" id="RGK39642.1"/>
    </source>
</evidence>
<accession>A0A3E4LR97</accession>
<feature type="region of interest" description="Disordered" evidence="1">
    <location>
        <begin position="51"/>
        <end position="119"/>
    </location>
</feature>
<comment type="caution">
    <text evidence="3">The sequence shown here is derived from an EMBL/GenBank/DDBJ whole genome shotgun (WGS) entry which is preliminary data.</text>
</comment>
<evidence type="ECO:0000256" key="2">
    <source>
        <dbReference type="SAM" id="Phobius"/>
    </source>
</evidence>
<dbReference type="EMBL" id="QSQN01000018">
    <property type="protein sequence ID" value="RGK39642.1"/>
    <property type="molecule type" value="Genomic_DNA"/>
</dbReference>
<keyword evidence="2" id="KW-0472">Membrane</keyword>
<reference evidence="3 4" key="1">
    <citation type="submission" date="2018-08" db="EMBL/GenBank/DDBJ databases">
        <title>A genome reference for cultivated species of the human gut microbiota.</title>
        <authorList>
            <person name="Zou Y."/>
            <person name="Xue W."/>
            <person name="Luo G."/>
        </authorList>
    </citation>
    <scope>NUCLEOTIDE SEQUENCE [LARGE SCALE GENOMIC DNA]</scope>
    <source>
        <strain evidence="3 4">TF11-7</strain>
    </source>
</reference>
<gene>
    <name evidence="3" type="ORF">DXD17_07875</name>
</gene>
<feature type="transmembrane region" description="Helical" evidence="2">
    <location>
        <begin position="123"/>
        <end position="143"/>
    </location>
</feature>
<evidence type="ECO:0000313" key="4">
    <source>
        <dbReference type="Proteomes" id="UP000260793"/>
    </source>
</evidence>
<name>A0A3E4LR97_9FIRM</name>
<dbReference type="RefSeq" id="WP_117688179.1">
    <property type="nucleotide sequence ID" value="NZ_QSQN01000018.1"/>
</dbReference>
<dbReference type="AlphaFoldDB" id="A0A3E4LR97"/>
<proteinExistence type="predicted"/>
<sequence>MKKRRCYLCGGKLVNGRCTLCGLDNTKIERKNYRLNESSFDRKGIEAKHLCESHNGKPSGSHTNQSGGQNRQRQTSWQNGQNQQRQVSWQNGQNQQGQTSWQRGQNWTQTGRKKKKEGKQKKGWISTVIVLLMILISVGGPAVSYTKTVIENVINQFDDADSDNWWDGSDVDTSVDETDPYEFVTRELSDHGEVYDTELGYGEYVVGTDLPEGTYDVTLQSGYGSFQTQDPENSIYLYGYFSEDASEENGDITEKEDVRLYDGAHVMIGEDVILAFHTENGQTGQIQSEDNPLSVTYTLQPEKKYTVGKEIPAGVYDVSGTKDWAVMEYEIYLGELYDKEYDSLNYQSYSIMVEAGSENAIYKNAVLTEGTEITVTGKMILTPSKKIGSQDYEAFYDIYRK</sequence>
<organism evidence="3 4">
    <name type="scientific">[Ruminococcus] lactaris</name>
    <dbReference type="NCBI Taxonomy" id="46228"/>
    <lineage>
        <taxon>Bacteria</taxon>
        <taxon>Bacillati</taxon>
        <taxon>Bacillota</taxon>
        <taxon>Clostridia</taxon>
        <taxon>Lachnospirales</taxon>
        <taxon>Lachnospiraceae</taxon>
        <taxon>Mediterraneibacter</taxon>
    </lineage>
</organism>